<dbReference type="NCBIfam" id="NF006672">
    <property type="entry name" value="PRK09220.1"/>
    <property type="match status" value="1"/>
</dbReference>
<protein>
    <recommendedName>
        <fullName evidence="1">Methylthioribulose-1-phosphate dehydratase</fullName>
        <shortName evidence="1">MTRu-1-P dehydratase</shortName>
        <ecNumber evidence="1">4.2.1.109</ecNumber>
    </recommendedName>
</protein>
<keyword evidence="1" id="KW-0862">Zinc</keyword>
<dbReference type="Pfam" id="PF00596">
    <property type="entry name" value="Aldolase_II"/>
    <property type="match status" value="1"/>
</dbReference>
<dbReference type="NCBIfam" id="TIGR03328">
    <property type="entry name" value="salvage_mtnB"/>
    <property type="match status" value="1"/>
</dbReference>
<organism evidence="3 4">
    <name type="scientific">Zhongshania aquimaris</name>
    <dbReference type="NCBI Taxonomy" id="2857107"/>
    <lineage>
        <taxon>Bacteria</taxon>
        <taxon>Pseudomonadati</taxon>
        <taxon>Pseudomonadota</taxon>
        <taxon>Gammaproteobacteria</taxon>
        <taxon>Cellvibrionales</taxon>
        <taxon>Spongiibacteraceae</taxon>
        <taxon>Zhongshania</taxon>
    </lineage>
</organism>
<proteinExistence type="inferred from homology"/>
<name>A0ABS6VW22_9GAMM</name>
<comment type="catalytic activity">
    <reaction evidence="1">
        <text>5-(methylsulfanyl)-D-ribulose 1-phosphate = 5-methylsulfanyl-2,3-dioxopentyl phosphate + H2O</text>
        <dbReference type="Rhea" id="RHEA:15549"/>
        <dbReference type="ChEBI" id="CHEBI:15377"/>
        <dbReference type="ChEBI" id="CHEBI:58548"/>
        <dbReference type="ChEBI" id="CHEBI:58828"/>
        <dbReference type="EC" id="4.2.1.109"/>
    </reaction>
</comment>
<dbReference type="HAMAP" id="MF_01677">
    <property type="entry name" value="Salvage_MtnB"/>
    <property type="match status" value="1"/>
</dbReference>
<keyword evidence="1" id="KW-0028">Amino-acid biosynthesis</keyword>
<comment type="caution">
    <text evidence="3">The sequence shown here is derived from an EMBL/GenBank/DDBJ whole genome shotgun (WGS) entry which is preliminary data.</text>
</comment>
<gene>
    <name evidence="1" type="primary">mtnB</name>
    <name evidence="3" type="ORF">KXJ70_13920</name>
</gene>
<feature type="domain" description="Class II aldolase/adducin N-terminal" evidence="2">
    <location>
        <begin position="12"/>
        <end position="200"/>
    </location>
</feature>
<keyword evidence="1" id="KW-0486">Methionine biosynthesis</keyword>
<evidence type="ECO:0000256" key="1">
    <source>
        <dbReference type="HAMAP-Rule" id="MF_01677"/>
    </source>
</evidence>
<keyword evidence="1 3" id="KW-0456">Lyase</keyword>
<dbReference type="InterPro" id="IPR001303">
    <property type="entry name" value="Aldolase_II/adducin_N"/>
</dbReference>
<keyword evidence="4" id="KW-1185">Reference proteome</keyword>
<keyword evidence="1" id="KW-0479">Metal-binding</keyword>
<comment type="pathway">
    <text evidence="1">Amino-acid biosynthesis; L-methionine biosynthesis via salvage pathway; L-methionine from S-methyl-5-thio-alpha-D-ribose 1-phosphate: step 2/6.</text>
</comment>
<dbReference type="PANTHER" id="PTHR10640">
    <property type="entry name" value="METHYLTHIORIBULOSE-1-PHOSPHATE DEHYDRATASE"/>
    <property type="match status" value="1"/>
</dbReference>
<feature type="binding site" evidence="1">
    <location>
        <position position="97"/>
    </location>
    <ligand>
        <name>Zn(2+)</name>
        <dbReference type="ChEBI" id="CHEBI:29105"/>
    </ligand>
</feature>
<dbReference type="RefSeq" id="WP_219044111.1">
    <property type="nucleotide sequence ID" value="NZ_JAHWDQ010000003.1"/>
</dbReference>
<dbReference type="EMBL" id="JAHWDQ010000003">
    <property type="protein sequence ID" value="MBW2941890.1"/>
    <property type="molecule type" value="Genomic_DNA"/>
</dbReference>
<reference evidence="3" key="1">
    <citation type="submission" date="2021-07" db="EMBL/GenBank/DDBJ databases">
        <title>Zhongshania sp. CAU 1632 isolated from seawater.</title>
        <authorList>
            <person name="Kim W."/>
        </authorList>
    </citation>
    <scope>NUCLEOTIDE SEQUENCE</scope>
    <source>
        <strain evidence="3">CAU 1632</strain>
    </source>
</reference>
<dbReference type="SMART" id="SM01007">
    <property type="entry name" value="Aldolase_II"/>
    <property type="match status" value="1"/>
</dbReference>
<sequence length="207" mass="22693">MIDSKFFYQQAIALAAVGEDIYQRGWVPATSGNFSARLNANSAIVTASGKHKGQLSPTDFIAVDLTGKPISDGKPSAETELHTRLYQRFPEIGAVLHCHSPVVTVISKALPQAQAITLADYELIKAFDGFDTHASSLDIPIFENTQDITALAAESDRYLTAQAHCPGYLIRGHGVYCWGKDLNSCMRNLEALDFLLHCELELLRLAR</sequence>
<dbReference type="Proteomes" id="UP001166291">
    <property type="component" value="Unassembled WGS sequence"/>
</dbReference>
<comment type="function">
    <text evidence="1">Catalyzes the dehydration of methylthioribulose-1-phosphate (MTRu-1-P) into 2,3-diketo-5-methylthiopentyl-1-phosphate (DK-MTP-1-P).</text>
</comment>
<comment type="cofactor">
    <cofactor evidence="1">
        <name>Zn(2+)</name>
        <dbReference type="ChEBI" id="CHEBI:29105"/>
    </cofactor>
    <text evidence="1">Binds 1 zinc ion per subunit.</text>
</comment>
<evidence type="ECO:0000313" key="3">
    <source>
        <dbReference type="EMBL" id="MBW2941890.1"/>
    </source>
</evidence>
<dbReference type="EC" id="4.2.1.109" evidence="1"/>
<comment type="similarity">
    <text evidence="1">Belongs to the aldolase class II family. MtnB subfamily.</text>
</comment>
<dbReference type="InterPro" id="IPR017714">
    <property type="entry name" value="MethylthioRu-1-P_deHdtase_MtnB"/>
</dbReference>
<accession>A0ABS6VW22</accession>
<dbReference type="GO" id="GO:0046570">
    <property type="term" value="F:methylthioribulose 1-phosphate dehydratase activity"/>
    <property type="evidence" value="ECO:0007669"/>
    <property type="project" value="UniProtKB-EC"/>
</dbReference>
<feature type="binding site" evidence="1">
    <location>
        <position position="99"/>
    </location>
    <ligand>
        <name>Zn(2+)</name>
        <dbReference type="ChEBI" id="CHEBI:29105"/>
    </ligand>
</feature>
<evidence type="ECO:0000313" key="4">
    <source>
        <dbReference type="Proteomes" id="UP001166291"/>
    </source>
</evidence>
<dbReference type="PANTHER" id="PTHR10640:SF7">
    <property type="entry name" value="METHYLTHIORIBULOSE-1-PHOSPHATE DEHYDRATASE"/>
    <property type="match status" value="1"/>
</dbReference>
<evidence type="ECO:0000259" key="2">
    <source>
        <dbReference type="SMART" id="SM01007"/>
    </source>
</evidence>